<dbReference type="InterPro" id="IPR036034">
    <property type="entry name" value="PDZ_sf"/>
</dbReference>
<dbReference type="InterPro" id="IPR020992">
    <property type="entry name" value="Tail_Prtase_C"/>
</dbReference>
<sequence length="698" mass="78482">MKGFPLLRRTCLLALLTVSSSVLALEQVPALDLDQLQPTRDQVVASQNTVELLRRHHYNRTRLDDALSAQMYDTYLKHLDPQRSLFTQQDIDAFSGNRLRLDDLLLQGDLSVGFAMHKRQLQRLQDRLNFSIDLVENQLDSFDFNTDQDILVDREEAPWASDEQALHQLWRAQIKDEVLRLKLAGKSLDDIGELLGKRYRGQQIRVNQTRSEDIFQNYINALAQVYDPHTQYMSPENAENFDINMSLSLEGIGAVLQSDNEYTKIVRLVPAGPAQRSQQLATSDRIIAVGQGEDEMVDVVGWRLDEVVKLIRGPKGSPIRLEVIPASNPPGDLTSKVVNLTREAIKLEDQAAKSSVIELNNNGHDYRIGVIDVPGFYIDFKAYRKGDPDYRSTTRDVRRLLGELSEQKVDGVVLDLRDNGGGSLQEATELTGLFIDRGPTVLVRDSQGQVQQLDDPEAGVTYTGPLAVMVNRLSASASEIFAGAMQDYGRALVIGESTFGKGTVQSIQPLNHGELKLTLAKFYRVSGQSTQHRGVVPDIRYPSLLDSEEIGESALPNAMPWDTIPPARYQTSSHLQPFIAQLQQQHEARAAKDPDFIYTLARIGLDNQIKARETIPLNEEKRKQQQEDYENRLLELENERLTARGEEPLTTLEESDPLLAEVHTEDEDSDPKDDAFLLETSHILVDLLQLEHQVARAN</sequence>
<dbReference type="Pfam" id="PF03572">
    <property type="entry name" value="Peptidase_S41"/>
    <property type="match status" value="1"/>
</dbReference>
<dbReference type="AlphaFoldDB" id="A0A1S8DJY1"/>
<comment type="similarity">
    <text evidence="1 5">Belongs to the peptidase S41A family.</text>
</comment>
<gene>
    <name evidence="9" type="ORF">BXT89_03565</name>
</gene>
<dbReference type="STRING" id="254161.SAMN05216256_11342"/>
<dbReference type="PANTHER" id="PTHR32060">
    <property type="entry name" value="TAIL-SPECIFIC PROTEASE"/>
    <property type="match status" value="1"/>
</dbReference>
<organism evidence="9 10">
    <name type="scientific">Halopseudomonas pachastrellae</name>
    <dbReference type="NCBI Taxonomy" id="254161"/>
    <lineage>
        <taxon>Bacteria</taxon>
        <taxon>Pseudomonadati</taxon>
        <taxon>Pseudomonadota</taxon>
        <taxon>Gammaproteobacteria</taxon>
        <taxon>Pseudomonadales</taxon>
        <taxon>Pseudomonadaceae</taxon>
        <taxon>Halopseudomonas</taxon>
    </lineage>
</organism>
<dbReference type="NCBIfam" id="TIGR00225">
    <property type="entry name" value="prc"/>
    <property type="match status" value="1"/>
</dbReference>
<dbReference type="PANTHER" id="PTHR32060:SF22">
    <property type="entry name" value="CARBOXYL-TERMINAL-PROCESSING PEPTIDASE 3, CHLOROPLASTIC"/>
    <property type="match status" value="1"/>
</dbReference>
<protein>
    <submittedName>
        <fullName evidence="9">Tail-specific protease</fullName>
    </submittedName>
</protein>
<dbReference type="PROSITE" id="PS50106">
    <property type="entry name" value="PDZ"/>
    <property type="match status" value="1"/>
</dbReference>
<dbReference type="RefSeq" id="WP_083724763.1">
    <property type="nucleotide sequence ID" value="NZ_FOUD01000013.1"/>
</dbReference>
<keyword evidence="7" id="KW-0732">Signal</keyword>
<comment type="caution">
    <text evidence="9">The sequence shown here is derived from an EMBL/GenBank/DDBJ whole genome shotgun (WGS) entry which is preliminary data.</text>
</comment>
<dbReference type="CDD" id="cd06782">
    <property type="entry name" value="cpPDZ_CPP-like"/>
    <property type="match status" value="1"/>
</dbReference>
<evidence type="ECO:0000256" key="2">
    <source>
        <dbReference type="ARBA" id="ARBA00022670"/>
    </source>
</evidence>
<evidence type="ECO:0000256" key="5">
    <source>
        <dbReference type="RuleBase" id="RU004404"/>
    </source>
</evidence>
<evidence type="ECO:0000256" key="6">
    <source>
        <dbReference type="SAM" id="MobiDB-lite"/>
    </source>
</evidence>
<dbReference type="SMART" id="SM00245">
    <property type="entry name" value="TSPc"/>
    <property type="match status" value="1"/>
</dbReference>
<dbReference type="InterPro" id="IPR029045">
    <property type="entry name" value="ClpP/crotonase-like_dom_sf"/>
</dbReference>
<dbReference type="GO" id="GO:0004175">
    <property type="term" value="F:endopeptidase activity"/>
    <property type="evidence" value="ECO:0007669"/>
    <property type="project" value="TreeGrafter"/>
</dbReference>
<dbReference type="FunFam" id="3.90.226.10:FF:000090">
    <property type="entry name" value="Tail-specific protease"/>
    <property type="match status" value="1"/>
</dbReference>
<feature type="region of interest" description="Disordered" evidence="6">
    <location>
        <begin position="644"/>
        <end position="674"/>
    </location>
</feature>
<keyword evidence="3 5" id="KW-0378">Hydrolase</keyword>
<dbReference type="Pfam" id="PF17804">
    <property type="entry name" value="TSP_NTD"/>
    <property type="match status" value="1"/>
</dbReference>
<dbReference type="Gene3D" id="3.90.226.10">
    <property type="entry name" value="2-enoyl-CoA Hydratase, Chain A, domain 1"/>
    <property type="match status" value="1"/>
</dbReference>
<dbReference type="SUPFAM" id="SSF52096">
    <property type="entry name" value="ClpP/crotonase"/>
    <property type="match status" value="1"/>
</dbReference>
<dbReference type="InterPro" id="IPR004447">
    <property type="entry name" value="Peptidase_S41A"/>
</dbReference>
<accession>A0A1S8DJY1</accession>
<evidence type="ECO:0000259" key="8">
    <source>
        <dbReference type="PROSITE" id="PS50106"/>
    </source>
</evidence>
<dbReference type="GO" id="GO:0007165">
    <property type="term" value="P:signal transduction"/>
    <property type="evidence" value="ECO:0007669"/>
    <property type="project" value="TreeGrafter"/>
</dbReference>
<dbReference type="InterPro" id="IPR005151">
    <property type="entry name" value="Tail-specific_protease"/>
</dbReference>
<keyword evidence="4 5" id="KW-0720">Serine protease</keyword>
<dbReference type="GO" id="GO:0008236">
    <property type="term" value="F:serine-type peptidase activity"/>
    <property type="evidence" value="ECO:0007669"/>
    <property type="project" value="UniProtKB-KW"/>
</dbReference>
<feature type="domain" description="PDZ" evidence="8">
    <location>
        <begin position="242"/>
        <end position="312"/>
    </location>
</feature>
<dbReference type="GO" id="GO:0030288">
    <property type="term" value="C:outer membrane-bounded periplasmic space"/>
    <property type="evidence" value="ECO:0007669"/>
    <property type="project" value="TreeGrafter"/>
</dbReference>
<name>A0A1S8DJY1_9GAMM</name>
<evidence type="ECO:0000256" key="4">
    <source>
        <dbReference type="ARBA" id="ARBA00022825"/>
    </source>
</evidence>
<dbReference type="GO" id="GO:0006508">
    <property type="term" value="P:proteolysis"/>
    <property type="evidence" value="ECO:0007669"/>
    <property type="project" value="UniProtKB-KW"/>
</dbReference>
<keyword evidence="2 5" id="KW-0645">Protease</keyword>
<feature type="signal peptide" evidence="7">
    <location>
        <begin position="1"/>
        <end position="24"/>
    </location>
</feature>
<dbReference type="SUPFAM" id="SSF50156">
    <property type="entry name" value="PDZ domain-like"/>
    <property type="match status" value="1"/>
</dbReference>
<dbReference type="OrthoDB" id="9812068at2"/>
<evidence type="ECO:0000256" key="3">
    <source>
        <dbReference type="ARBA" id="ARBA00022801"/>
    </source>
</evidence>
<dbReference type="Gene3D" id="3.30.750.44">
    <property type="match status" value="1"/>
</dbReference>
<evidence type="ECO:0000256" key="7">
    <source>
        <dbReference type="SAM" id="SignalP"/>
    </source>
</evidence>
<dbReference type="Pfam" id="PF11818">
    <property type="entry name" value="DUF3340"/>
    <property type="match status" value="1"/>
</dbReference>
<evidence type="ECO:0000313" key="9">
    <source>
        <dbReference type="EMBL" id="ONM45271.1"/>
    </source>
</evidence>
<evidence type="ECO:0000313" key="10">
    <source>
        <dbReference type="Proteomes" id="UP000242847"/>
    </source>
</evidence>
<feature type="chain" id="PRO_5010558858" evidence="7">
    <location>
        <begin position="25"/>
        <end position="698"/>
    </location>
</feature>
<dbReference type="Pfam" id="PF00595">
    <property type="entry name" value="PDZ"/>
    <property type="match status" value="1"/>
</dbReference>
<dbReference type="Proteomes" id="UP000242847">
    <property type="component" value="Unassembled WGS sequence"/>
</dbReference>
<reference evidence="9 10" key="1">
    <citation type="submission" date="2017-01" db="EMBL/GenBank/DDBJ databases">
        <title>Draft genome sequence of Pseudomonas pachastrellae type strain CCUG 46540T from a deep sea.</title>
        <authorList>
            <person name="Gomila M."/>
            <person name="Mulet M."/>
            <person name="Lalucat J."/>
            <person name="Garcia-Valdes E."/>
        </authorList>
    </citation>
    <scope>NUCLEOTIDE SEQUENCE [LARGE SCALE GENOMIC DNA]</scope>
    <source>
        <strain evidence="9 10">CCUG 46540</strain>
    </source>
</reference>
<keyword evidence="10" id="KW-1185">Reference proteome</keyword>
<evidence type="ECO:0000256" key="1">
    <source>
        <dbReference type="ARBA" id="ARBA00009179"/>
    </source>
</evidence>
<dbReference type="Gene3D" id="2.30.42.10">
    <property type="match status" value="1"/>
</dbReference>
<dbReference type="InterPro" id="IPR040573">
    <property type="entry name" value="TSP_N"/>
</dbReference>
<dbReference type="InterPro" id="IPR001478">
    <property type="entry name" value="PDZ"/>
</dbReference>
<dbReference type="EMBL" id="MUBC01000005">
    <property type="protein sequence ID" value="ONM45271.1"/>
    <property type="molecule type" value="Genomic_DNA"/>
</dbReference>
<dbReference type="SMART" id="SM00228">
    <property type="entry name" value="PDZ"/>
    <property type="match status" value="1"/>
</dbReference>
<proteinExistence type="inferred from homology"/>
<dbReference type="CDD" id="cd07560">
    <property type="entry name" value="Peptidase_S41_CPP"/>
    <property type="match status" value="1"/>
</dbReference>